<dbReference type="PANTHER" id="PTHR24413">
    <property type="entry name" value="SPECKLE-TYPE POZ PROTEIN"/>
    <property type="match status" value="1"/>
</dbReference>
<dbReference type="AlphaFoldDB" id="A0A8H7ET77"/>
<reference evidence="4" key="1">
    <citation type="submission" date="2020-01" db="EMBL/GenBank/DDBJ databases">
        <title>Genome Sequencing of Three Apophysomyces-Like Fungal Strains Confirms a Novel Fungal Genus in the Mucoromycota with divergent Burkholderia-like Endosymbiotic Bacteria.</title>
        <authorList>
            <person name="Stajich J.E."/>
            <person name="Macias A.M."/>
            <person name="Carter-House D."/>
            <person name="Lovett B."/>
            <person name="Kasson L.R."/>
            <person name="Berry K."/>
            <person name="Grigoriev I."/>
            <person name="Chang Y."/>
            <person name="Spatafora J."/>
            <person name="Kasson M.T."/>
        </authorList>
    </citation>
    <scope>NUCLEOTIDE SEQUENCE</scope>
    <source>
        <strain evidence="4">NRRL A-21654</strain>
    </source>
</reference>
<dbReference type="InterPro" id="IPR000210">
    <property type="entry name" value="BTB/POZ_dom"/>
</dbReference>
<protein>
    <recommendedName>
        <fullName evidence="6">CAP-Gly domain-containing protein</fullName>
    </recommendedName>
</protein>
<dbReference type="InterPro" id="IPR000938">
    <property type="entry name" value="CAP-Gly_domain"/>
</dbReference>
<evidence type="ECO:0000256" key="1">
    <source>
        <dbReference type="SAM" id="MobiDB-lite"/>
    </source>
</evidence>
<feature type="region of interest" description="Disordered" evidence="1">
    <location>
        <begin position="749"/>
        <end position="789"/>
    </location>
</feature>
<feature type="region of interest" description="Disordered" evidence="1">
    <location>
        <begin position="624"/>
        <end position="664"/>
    </location>
</feature>
<dbReference type="Gene3D" id="2.30.30.190">
    <property type="entry name" value="CAP Gly-rich-like domain"/>
    <property type="match status" value="1"/>
</dbReference>
<dbReference type="SMART" id="SM01052">
    <property type="entry name" value="CAP_GLY"/>
    <property type="match status" value="1"/>
</dbReference>
<dbReference type="Proteomes" id="UP000605846">
    <property type="component" value="Unassembled WGS sequence"/>
</dbReference>
<dbReference type="CDD" id="cd18186">
    <property type="entry name" value="BTB_POZ_ZBTB_KLHL-like"/>
    <property type="match status" value="1"/>
</dbReference>
<feature type="region of interest" description="Disordered" evidence="1">
    <location>
        <begin position="208"/>
        <end position="227"/>
    </location>
</feature>
<dbReference type="InterPro" id="IPR011333">
    <property type="entry name" value="SKP1/BTB/POZ_sf"/>
</dbReference>
<evidence type="ECO:0000259" key="2">
    <source>
        <dbReference type="PROSITE" id="PS50097"/>
    </source>
</evidence>
<dbReference type="SUPFAM" id="SSF54695">
    <property type="entry name" value="POZ domain"/>
    <property type="match status" value="1"/>
</dbReference>
<proteinExistence type="predicted"/>
<dbReference type="EMBL" id="JABAYA010000003">
    <property type="protein sequence ID" value="KAF7732303.1"/>
    <property type="molecule type" value="Genomic_DNA"/>
</dbReference>
<accession>A0A8H7ET77</accession>
<sequence length="873" mass="97554">MFRTPPKTLKASLQTVLENAEEYVADVCFDYPSRKIWAHRALLVVRVPESFQTRYFPQLKQADAKLPIHCNISTAIPYSTFLHLLRFWYTADWDTSPTNSIISTFPNLSLTDTSNSSSSSLSTDHCDLEKISPNPNAEIRAEITALEEQLKLNLLPPCQKENDYEQLVYDLQQIRQSSLYSDVAINIFSAPSKKEQLETVQKKTSSSSILTSFRRAPEEPSSPTSTSAHRFILASQSPYFHAMLCTQFREAACSTVHLPADLFSPITLDVILQYFYTDKLVIPPPPAIDKPVTTVQVRINNKKHSLRVLQKVFRAADYLGHFDTICLAVLHEMAAICHEFKCGCADCAVLLPSMLSFADKHVALLPVMRPALVALYTDPVHNLASLWSTKPFSILVGSMTMPRPSRTEMAISSMFQRISAKNDRSLIMEIADQTLANVTKHNAIHVLHSLHLCLSQIRSANPFPTWSLPTLDIINTILHHTVAMISVHFDFYCVEYPILLSCVDGIGFGFSVDFLDFLLKRVLDEGIQISNAAILYQGIVRDLVGRQEIVKNVAVDGVLMDARQRCANYLSHCWAAVKAEGGFDTIEKETMRQLAEDINVPYRTLTKPVESDFSAIFSFKPRTGRLKPKSTDTDNGKKDNGGGRRLSLGGLRTQSRSSQDDGTCLTRVQSLSAERPAARLSLDSHQNLSSYSDIMEPSDRSQGRYAPPISQGSSSSLTDALLPLDLTGNMSGNEPTTPRRSRLKFELPIAPLRPARHQPQLQPRKRGRSPRKYRWSLGNSNTSDGSDEEELATMPVIGTKVELRHRPLPTLGTIKFIGPVAFAKGTWFGIELESRLGNNDGSVDGNRYFQTETQRGVFVKMDDFKVISKPLQK</sequence>
<comment type="caution">
    <text evidence="4">The sequence shown here is derived from an EMBL/GenBank/DDBJ whole genome shotgun (WGS) entry which is preliminary data.</text>
</comment>
<feature type="compositionally biased region" description="Basic and acidic residues" evidence="1">
    <location>
        <begin position="629"/>
        <end position="642"/>
    </location>
</feature>
<dbReference type="Pfam" id="PF00651">
    <property type="entry name" value="BTB"/>
    <property type="match status" value="1"/>
</dbReference>
<dbReference type="PROSITE" id="PS50097">
    <property type="entry name" value="BTB"/>
    <property type="match status" value="2"/>
</dbReference>
<evidence type="ECO:0000313" key="4">
    <source>
        <dbReference type="EMBL" id="KAF7732303.1"/>
    </source>
</evidence>
<feature type="domain" description="CAP-Gly" evidence="3">
    <location>
        <begin position="818"/>
        <end position="860"/>
    </location>
</feature>
<dbReference type="SUPFAM" id="SSF74924">
    <property type="entry name" value="Cap-Gly domain"/>
    <property type="match status" value="1"/>
</dbReference>
<keyword evidence="5" id="KW-1185">Reference proteome</keyword>
<evidence type="ECO:0000259" key="3">
    <source>
        <dbReference type="PROSITE" id="PS50245"/>
    </source>
</evidence>
<feature type="domain" description="BTB" evidence="2">
    <location>
        <begin position="25"/>
        <end position="97"/>
    </location>
</feature>
<organism evidence="4 5">
    <name type="scientific">Apophysomyces ossiformis</name>
    <dbReference type="NCBI Taxonomy" id="679940"/>
    <lineage>
        <taxon>Eukaryota</taxon>
        <taxon>Fungi</taxon>
        <taxon>Fungi incertae sedis</taxon>
        <taxon>Mucoromycota</taxon>
        <taxon>Mucoromycotina</taxon>
        <taxon>Mucoromycetes</taxon>
        <taxon>Mucorales</taxon>
        <taxon>Mucorineae</taxon>
        <taxon>Mucoraceae</taxon>
        <taxon>Apophysomyces</taxon>
    </lineage>
</organism>
<feature type="compositionally biased region" description="Basic residues" evidence="1">
    <location>
        <begin position="763"/>
        <end position="774"/>
    </location>
</feature>
<dbReference type="OrthoDB" id="2130750at2759"/>
<evidence type="ECO:0008006" key="6">
    <source>
        <dbReference type="Google" id="ProtNLM"/>
    </source>
</evidence>
<dbReference type="Gene3D" id="3.30.710.10">
    <property type="entry name" value="Potassium Channel Kv1.1, Chain A"/>
    <property type="match status" value="2"/>
</dbReference>
<feature type="compositionally biased region" description="Low complexity" evidence="1">
    <location>
        <begin position="645"/>
        <end position="657"/>
    </location>
</feature>
<dbReference type="Pfam" id="PF01302">
    <property type="entry name" value="CAP_GLY"/>
    <property type="match status" value="1"/>
</dbReference>
<name>A0A8H7ET77_9FUNG</name>
<dbReference type="PROSITE" id="PS50245">
    <property type="entry name" value="CAP_GLY_2"/>
    <property type="match status" value="1"/>
</dbReference>
<evidence type="ECO:0000313" key="5">
    <source>
        <dbReference type="Proteomes" id="UP000605846"/>
    </source>
</evidence>
<dbReference type="PROSITE" id="PS00845">
    <property type="entry name" value="CAP_GLY_1"/>
    <property type="match status" value="1"/>
</dbReference>
<feature type="region of interest" description="Disordered" evidence="1">
    <location>
        <begin position="676"/>
        <end position="717"/>
    </location>
</feature>
<gene>
    <name evidence="4" type="ORF">EC973_005199</name>
</gene>
<feature type="domain" description="BTB" evidence="2">
    <location>
        <begin position="228"/>
        <end position="284"/>
    </location>
</feature>
<dbReference type="InterPro" id="IPR036859">
    <property type="entry name" value="CAP-Gly_dom_sf"/>
</dbReference>
<feature type="compositionally biased region" description="Polar residues" evidence="1">
    <location>
        <begin position="683"/>
        <end position="692"/>
    </location>
</feature>